<evidence type="ECO:0000256" key="1">
    <source>
        <dbReference type="SAM" id="MobiDB-lite"/>
    </source>
</evidence>
<gene>
    <name evidence="2" type="ORF">QU481_14380</name>
</gene>
<keyword evidence="3" id="KW-1185">Reference proteome</keyword>
<feature type="compositionally biased region" description="Polar residues" evidence="1">
    <location>
        <begin position="22"/>
        <end position="35"/>
    </location>
</feature>
<dbReference type="EMBL" id="JAUEDK010000025">
    <property type="protein sequence ID" value="MDN0076073.1"/>
    <property type="molecule type" value="Genomic_DNA"/>
</dbReference>
<dbReference type="RefSeq" id="WP_289830719.1">
    <property type="nucleotide sequence ID" value="NZ_JAUEDK010000025.1"/>
</dbReference>
<organism evidence="2 3">
    <name type="scientific">Crenobacter oryzisoli</name>
    <dbReference type="NCBI Taxonomy" id="3056844"/>
    <lineage>
        <taxon>Bacteria</taxon>
        <taxon>Pseudomonadati</taxon>
        <taxon>Pseudomonadota</taxon>
        <taxon>Betaproteobacteria</taxon>
        <taxon>Neisseriales</taxon>
        <taxon>Neisseriaceae</taxon>
        <taxon>Crenobacter</taxon>
    </lineage>
</organism>
<accession>A0ABT7XQT9</accession>
<evidence type="ECO:0000313" key="3">
    <source>
        <dbReference type="Proteomes" id="UP001168540"/>
    </source>
</evidence>
<reference evidence="2" key="1">
    <citation type="submission" date="2023-06" db="EMBL/GenBank/DDBJ databases">
        <authorList>
            <person name="Zhang S."/>
        </authorList>
    </citation>
    <scope>NUCLEOTIDE SEQUENCE</scope>
    <source>
        <strain evidence="2">SG2303</strain>
    </source>
</reference>
<dbReference type="Proteomes" id="UP001168540">
    <property type="component" value="Unassembled WGS sequence"/>
</dbReference>
<comment type="caution">
    <text evidence="2">The sequence shown here is derived from an EMBL/GenBank/DDBJ whole genome shotgun (WGS) entry which is preliminary data.</text>
</comment>
<evidence type="ECO:0000313" key="2">
    <source>
        <dbReference type="EMBL" id="MDN0076073.1"/>
    </source>
</evidence>
<feature type="region of interest" description="Disordered" evidence="1">
    <location>
        <begin position="16"/>
        <end position="35"/>
    </location>
</feature>
<name>A0ABT7XQT9_9NEIS</name>
<protein>
    <submittedName>
        <fullName evidence="2">Uncharacterized protein</fullName>
    </submittedName>
</protein>
<sequence length="165" mass="18225">MANEADVMARNILGSTPKLDSHSLTPSFTRPSTNQAPAALEARLRQKRSAAYVEAMRKLDAGGHIHHREALEQLLTTIQQELPEIAVEHLPAGIVARCYLGHPYEVHTLDYTGQILQHYKFSESLPSMLSRGRSLALHPGYAFIEVYPDKLIAVAENGETSLIKG</sequence>
<proteinExistence type="predicted"/>